<feature type="signal peptide" evidence="1">
    <location>
        <begin position="1"/>
        <end position="22"/>
    </location>
</feature>
<keyword evidence="3" id="KW-1185">Reference proteome</keyword>
<reference evidence="2 3" key="1">
    <citation type="submission" date="2024-02" db="EMBL/GenBank/DDBJ databases">
        <title>High-quality chromosome-scale genome assembly of Pensacola bahiagrass (Paspalum notatum Flugge var. saurae).</title>
        <authorList>
            <person name="Vega J.M."/>
            <person name="Podio M."/>
            <person name="Orjuela J."/>
            <person name="Siena L.A."/>
            <person name="Pessino S.C."/>
            <person name="Combes M.C."/>
            <person name="Mariac C."/>
            <person name="Albertini E."/>
            <person name="Pupilli F."/>
            <person name="Ortiz J.P.A."/>
            <person name="Leblanc O."/>
        </authorList>
    </citation>
    <scope>NUCLEOTIDE SEQUENCE [LARGE SCALE GENOMIC DNA]</scope>
    <source>
        <strain evidence="2">R1</strain>
        <tissue evidence="2">Leaf</tissue>
    </source>
</reference>
<keyword evidence="1" id="KW-0732">Signal</keyword>
<protein>
    <recommendedName>
        <fullName evidence="4">Secreted protein</fullName>
    </recommendedName>
</protein>
<dbReference type="Proteomes" id="UP001341281">
    <property type="component" value="Chromosome 07"/>
</dbReference>
<evidence type="ECO:0000313" key="2">
    <source>
        <dbReference type="EMBL" id="WVZ86160.1"/>
    </source>
</evidence>
<evidence type="ECO:0000256" key="1">
    <source>
        <dbReference type="SAM" id="SignalP"/>
    </source>
</evidence>
<evidence type="ECO:0000313" key="3">
    <source>
        <dbReference type="Proteomes" id="UP001341281"/>
    </source>
</evidence>
<proteinExistence type="predicted"/>
<name>A0AAQ3U6F0_PASNO</name>
<feature type="chain" id="PRO_5043050338" description="Secreted protein" evidence="1">
    <location>
        <begin position="23"/>
        <end position="96"/>
    </location>
</feature>
<evidence type="ECO:0008006" key="4">
    <source>
        <dbReference type="Google" id="ProtNLM"/>
    </source>
</evidence>
<dbReference type="AlphaFoldDB" id="A0AAQ3U6F0"/>
<organism evidence="2 3">
    <name type="scientific">Paspalum notatum var. saurae</name>
    <dbReference type="NCBI Taxonomy" id="547442"/>
    <lineage>
        <taxon>Eukaryota</taxon>
        <taxon>Viridiplantae</taxon>
        <taxon>Streptophyta</taxon>
        <taxon>Embryophyta</taxon>
        <taxon>Tracheophyta</taxon>
        <taxon>Spermatophyta</taxon>
        <taxon>Magnoliopsida</taxon>
        <taxon>Liliopsida</taxon>
        <taxon>Poales</taxon>
        <taxon>Poaceae</taxon>
        <taxon>PACMAD clade</taxon>
        <taxon>Panicoideae</taxon>
        <taxon>Andropogonodae</taxon>
        <taxon>Paspaleae</taxon>
        <taxon>Paspalinae</taxon>
        <taxon>Paspalum</taxon>
    </lineage>
</organism>
<sequence>MSSLCRPLSATLPLFTTAIMSAFCTVERRCATTTHVLPCSILSMASCTSFSDTVSSALVASSSSSTRAFFSTARASAIRCRCPPDSCAPRSPTRAS</sequence>
<gene>
    <name evidence="2" type="ORF">U9M48_032992</name>
</gene>
<accession>A0AAQ3U6F0</accession>
<dbReference type="EMBL" id="CP144751">
    <property type="protein sequence ID" value="WVZ86160.1"/>
    <property type="molecule type" value="Genomic_DNA"/>
</dbReference>